<name>A0A4U5LS09_STECR</name>
<organism evidence="1 2">
    <name type="scientific">Steinernema carpocapsae</name>
    <name type="common">Entomopathogenic nematode</name>
    <dbReference type="NCBI Taxonomy" id="34508"/>
    <lineage>
        <taxon>Eukaryota</taxon>
        <taxon>Metazoa</taxon>
        <taxon>Ecdysozoa</taxon>
        <taxon>Nematoda</taxon>
        <taxon>Chromadorea</taxon>
        <taxon>Rhabditida</taxon>
        <taxon>Tylenchina</taxon>
        <taxon>Panagrolaimomorpha</taxon>
        <taxon>Strongyloidoidea</taxon>
        <taxon>Steinernematidae</taxon>
        <taxon>Steinernema</taxon>
    </lineage>
</organism>
<comment type="caution">
    <text evidence="1">The sequence shown here is derived from an EMBL/GenBank/DDBJ whole genome shotgun (WGS) entry which is preliminary data.</text>
</comment>
<sequence>MLVKDDLGLKSYKFAEGQAVTEEHKAFQLKKCRRIQNRMTVFLTHPVDRKIKLKNGAFQVFDLRSFKFITFGYFSSVPLCLLV</sequence>
<reference evidence="1 2" key="2">
    <citation type="journal article" date="2019" name="G3 (Bethesda)">
        <title>Hybrid Assembly of the Genome of the Entomopathogenic Nematode Steinernema carpocapsae Identifies the X-Chromosome.</title>
        <authorList>
            <person name="Serra L."/>
            <person name="Macchietto M."/>
            <person name="Macias-Munoz A."/>
            <person name="McGill C.J."/>
            <person name="Rodriguez I.M."/>
            <person name="Rodriguez B."/>
            <person name="Murad R."/>
            <person name="Mortazavi A."/>
        </authorList>
    </citation>
    <scope>NUCLEOTIDE SEQUENCE [LARGE SCALE GENOMIC DNA]</scope>
    <source>
        <strain evidence="1 2">ALL</strain>
    </source>
</reference>
<proteinExistence type="predicted"/>
<protein>
    <submittedName>
        <fullName evidence="1">Uncharacterized protein</fullName>
    </submittedName>
</protein>
<dbReference type="Proteomes" id="UP000298663">
    <property type="component" value="Unassembled WGS sequence"/>
</dbReference>
<evidence type="ECO:0000313" key="1">
    <source>
        <dbReference type="EMBL" id="TKR58799.1"/>
    </source>
</evidence>
<reference evidence="1 2" key="1">
    <citation type="journal article" date="2015" name="Genome Biol.">
        <title>Comparative genomics of Steinernema reveals deeply conserved gene regulatory networks.</title>
        <authorList>
            <person name="Dillman A.R."/>
            <person name="Macchietto M."/>
            <person name="Porter C.F."/>
            <person name="Rogers A."/>
            <person name="Williams B."/>
            <person name="Antoshechkin I."/>
            <person name="Lee M.M."/>
            <person name="Goodwin Z."/>
            <person name="Lu X."/>
            <person name="Lewis E.E."/>
            <person name="Goodrich-Blair H."/>
            <person name="Stock S.P."/>
            <person name="Adams B.J."/>
            <person name="Sternberg P.W."/>
            <person name="Mortazavi A."/>
        </authorList>
    </citation>
    <scope>NUCLEOTIDE SEQUENCE [LARGE SCALE GENOMIC DNA]</scope>
    <source>
        <strain evidence="1 2">ALL</strain>
    </source>
</reference>
<evidence type="ECO:0000313" key="2">
    <source>
        <dbReference type="Proteomes" id="UP000298663"/>
    </source>
</evidence>
<dbReference type="AlphaFoldDB" id="A0A4U5LS09"/>
<accession>A0A4U5LS09</accession>
<gene>
    <name evidence="1" type="ORF">L596_030202</name>
</gene>
<keyword evidence="2" id="KW-1185">Reference proteome</keyword>
<dbReference type="EMBL" id="AZBU02000013">
    <property type="protein sequence ID" value="TKR58799.1"/>
    <property type="molecule type" value="Genomic_DNA"/>
</dbReference>